<dbReference type="VEuPathDB" id="AmoebaDB:ACA1_173010"/>
<dbReference type="GO" id="GO:0046034">
    <property type="term" value="P:ATP metabolic process"/>
    <property type="evidence" value="ECO:0007669"/>
    <property type="project" value="InterPro"/>
</dbReference>
<accession>L8HGL3</accession>
<evidence type="ECO:0000256" key="8">
    <source>
        <dbReference type="ARBA" id="ARBA00048383"/>
    </source>
</evidence>
<dbReference type="OrthoDB" id="1676488at2759"/>
<evidence type="ECO:0000256" key="9">
    <source>
        <dbReference type="SAM" id="MobiDB-lite"/>
    </source>
</evidence>
<name>L8HGL3_ACACF</name>
<feature type="domain" description="ATPase F1/V1/A1 complex alpha/beta subunit nucleotide-binding" evidence="10">
    <location>
        <begin position="256"/>
        <end position="443"/>
    </location>
</feature>
<keyword evidence="3" id="KW-0813">Transport</keyword>
<organism evidence="13 14">
    <name type="scientific">Acanthamoeba castellanii (strain ATCC 30010 / Neff)</name>
    <dbReference type="NCBI Taxonomy" id="1257118"/>
    <lineage>
        <taxon>Eukaryota</taxon>
        <taxon>Amoebozoa</taxon>
        <taxon>Discosea</taxon>
        <taxon>Longamoebia</taxon>
        <taxon>Centramoebida</taxon>
        <taxon>Acanthamoebidae</taxon>
        <taxon>Acanthamoeba</taxon>
    </lineage>
</organism>
<dbReference type="SUPFAM" id="SSF50615">
    <property type="entry name" value="N-terminal domain of alpha and beta subunits of F1 ATP synthase"/>
    <property type="match status" value="1"/>
</dbReference>
<dbReference type="EC" id="7.1.2.2" evidence="2"/>
<dbReference type="InterPro" id="IPR031686">
    <property type="entry name" value="ATP-synth_a_Xtn"/>
</dbReference>
<dbReference type="InterPro" id="IPR023366">
    <property type="entry name" value="ATP_synth_asu-like_sf"/>
</dbReference>
<dbReference type="PANTHER" id="PTHR43607">
    <property type="entry name" value="V-TYPE PROTON ATPASE CATALYTIC SUBUNIT A"/>
    <property type="match status" value="1"/>
</dbReference>
<dbReference type="AlphaFoldDB" id="L8HGL3"/>
<keyword evidence="7" id="KW-0406">Ion transport</keyword>
<keyword evidence="6" id="KW-1278">Translocase</keyword>
<evidence type="ECO:0000259" key="10">
    <source>
        <dbReference type="Pfam" id="PF00006"/>
    </source>
</evidence>
<dbReference type="EMBL" id="KB007811">
    <property type="protein sequence ID" value="ELR24674.1"/>
    <property type="molecule type" value="Genomic_DNA"/>
</dbReference>
<dbReference type="InterPro" id="IPR024034">
    <property type="entry name" value="ATPase_F1/V1_b/a_C"/>
</dbReference>
<dbReference type="Gene3D" id="2.40.30.20">
    <property type="match status" value="1"/>
</dbReference>
<dbReference type="InterPro" id="IPR000194">
    <property type="entry name" value="ATPase_F1/V1/A1_a/bsu_nucl-bd"/>
</dbReference>
<comment type="catalytic activity">
    <reaction evidence="8">
        <text>ATP + H2O + 4 H(+)(in) = ADP + phosphate + 5 H(+)(out)</text>
        <dbReference type="Rhea" id="RHEA:57720"/>
        <dbReference type="ChEBI" id="CHEBI:15377"/>
        <dbReference type="ChEBI" id="CHEBI:15378"/>
        <dbReference type="ChEBI" id="CHEBI:30616"/>
        <dbReference type="ChEBI" id="CHEBI:43474"/>
        <dbReference type="ChEBI" id="CHEBI:456216"/>
        <dbReference type="EC" id="7.1.2.2"/>
    </reaction>
</comment>
<dbReference type="GO" id="GO:0005524">
    <property type="term" value="F:ATP binding"/>
    <property type="evidence" value="ECO:0007669"/>
    <property type="project" value="UniProtKB-KW"/>
</dbReference>
<dbReference type="STRING" id="1257118.L8HGL3"/>
<dbReference type="KEGG" id="acan:ACA1_173010"/>
<dbReference type="Gene3D" id="3.40.50.300">
    <property type="entry name" value="P-loop containing nucleotide triphosphate hydrolases"/>
    <property type="match status" value="1"/>
</dbReference>
<reference evidence="13 14" key="1">
    <citation type="journal article" date="2013" name="Genome Biol.">
        <title>Genome of Acanthamoeba castellanii highlights extensive lateral gene transfer and early evolution of tyrosine kinase signaling.</title>
        <authorList>
            <person name="Clarke M."/>
            <person name="Lohan A.J."/>
            <person name="Liu B."/>
            <person name="Lagkouvardos I."/>
            <person name="Roy S."/>
            <person name="Zafar N."/>
            <person name="Bertelli C."/>
            <person name="Schilde C."/>
            <person name="Kianianmomeni A."/>
            <person name="Burglin T.R."/>
            <person name="Frech C."/>
            <person name="Turcotte B."/>
            <person name="Kopec K.O."/>
            <person name="Synnott J.M."/>
            <person name="Choo C."/>
            <person name="Paponov I."/>
            <person name="Finkler A."/>
            <person name="Soon Heng Tan C."/>
            <person name="Hutchins A.P."/>
            <person name="Weinmeier T."/>
            <person name="Rattei T."/>
            <person name="Chu J.S."/>
            <person name="Gimenez G."/>
            <person name="Irimia M."/>
            <person name="Rigden D.J."/>
            <person name="Fitzpatrick D.A."/>
            <person name="Lorenzo-Morales J."/>
            <person name="Bateman A."/>
            <person name="Chiu C.H."/>
            <person name="Tang P."/>
            <person name="Hegemann P."/>
            <person name="Fromm H."/>
            <person name="Raoult D."/>
            <person name="Greub G."/>
            <person name="Miranda-Saavedra D."/>
            <person name="Chen N."/>
            <person name="Nash P."/>
            <person name="Ginger M.L."/>
            <person name="Horn M."/>
            <person name="Schaap P."/>
            <person name="Caler L."/>
            <person name="Loftus B."/>
        </authorList>
    </citation>
    <scope>NUCLEOTIDE SEQUENCE [LARGE SCALE GENOMIC DNA]</scope>
    <source>
        <strain evidence="13 14">Neff</strain>
    </source>
</reference>
<evidence type="ECO:0000256" key="2">
    <source>
        <dbReference type="ARBA" id="ARBA00012473"/>
    </source>
</evidence>
<evidence type="ECO:0000259" key="12">
    <source>
        <dbReference type="Pfam" id="PF22919"/>
    </source>
</evidence>
<dbReference type="InterPro" id="IPR055190">
    <property type="entry name" value="ATP-synt_VA_C"/>
</dbReference>
<dbReference type="Pfam" id="PF22919">
    <property type="entry name" value="ATP-synt_VA_C"/>
    <property type="match status" value="1"/>
</dbReference>
<dbReference type="InterPro" id="IPR036121">
    <property type="entry name" value="ATPase_F1/V1/A1_a/bsu_N_sf"/>
</dbReference>
<dbReference type="Pfam" id="PF16886">
    <property type="entry name" value="ATP-synt_ab_Xtn"/>
    <property type="match status" value="1"/>
</dbReference>
<evidence type="ECO:0000256" key="3">
    <source>
        <dbReference type="ARBA" id="ARBA00022448"/>
    </source>
</evidence>
<dbReference type="PANTHER" id="PTHR43607:SF1">
    <property type="entry name" value="H(+)-TRANSPORTING TWO-SECTOR ATPASE"/>
    <property type="match status" value="1"/>
</dbReference>
<evidence type="ECO:0000256" key="7">
    <source>
        <dbReference type="ARBA" id="ARBA00023065"/>
    </source>
</evidence>
<dbReference type="GeneID" id="14925698"/>
<dbReference type="InterPro" id="IPR027417">
    <property type="entry name" value="P-loop_NTPase"/>
</dbReference>
<dbReference type="SUPFAM" id="SSF52540">
    <property type="entry name" value="P-loop containing nucleoside triphosphate hydrolases"/>
    <property type="match status" value="1"/>
</dbReference>
<keyword evidence="4" id="KW-0547">Nucleotide-binding</keyword>
<evidence type="ECO:0000256" key="5">
    <source>
        <dbReference type="ARBA" id="ARBA00022840"/>
    </source>
</evidence>
<keyword evidence="14" id="KW-1185">Reference proteome</keyword>
<gene>
    <name evidence="13" type="ORF">ACA1_173010</name>
</gene>
<sequence length="652" mass="70988">MYALPTTPTAPTHGTILSVSGTRVRAEGLGAVAQNELVRLGRDGIWGEVVRLESTGRGAVVAAIEAFEDPAGLAVGDPVEPTGRPLCVELGPGLLDHIFDGLQRPLDVISTLPPPHGGLRHKLDNDTRVRSGADNTCAFVPRGVNLPSLDRERRWCFEPTGEFCVGDAIAGGDIYATVRETSLFTHRIMMPPDEPGGRITFIADRGHHYTINDVVLEVVVQGSTTRRRYTMMQTWPVRRARPVAARKQLEKPLMTGLRMHDALFPCAVGGTVALAGGGENASMVTWTLAKNVQADVGVYVGCGQRSTDLACLIADLTNISTPDPDAGREVPLLKRTVAVANAADAPLAAREASVHMGLVIAEYFRDQGCEVSLTIDSLFRWAQATGGDAWNRQQPSTPPEYDPRSAGQQQLKTQMEALYARAGLFVCEGAPAREGSITIVGITADSGRESWNVPDGVDTVEQAAMEAAQVVWVPHKTDFQALAWSGSGSSWLVDDYYRLHIADDFADMGQACKQLLLRETDLLVKARREALSEAELASVAVATMFRQDFVRQNLYAPYDCRCPLDKTAWMMRNTLLLHSLAQATLAASAAAANRTKPAKTWKEIEEALSAHLYRLMCMKFEEDDYCRKFEALGEELREAFANLGCPGYLSSF</sequence>
<proteinExistence type="inferred from homology"/>
<keyword evidence="5" id="KW-0067">ATP-binding</keyword>
<evidence type="ECO:0000256" key="1">
    <source>
        <dbReference type="ARBA" id="ARBA00008936"/>
    </source>
</evidence>
<dbReference type="GO" id="GO:0046961">
    <property type="term" value="F:proton-transporting ATPase activity, rotational mechanism"/>
    <property type="evidence" value="ECO:0007669"/>
    <property type="project" value="InterPro"/>
</dbReference>
<dbReference type="FunFam" id="2.40.50.100:FF:000008">
    <property type="entry name" value="V-type proton ATPase catalytic subunit A"/>
    <property type="match status" value="1"/>
</dbReference>
<feature type="domain" description="ATP synthase A/B type C-terminal" evidence="12">
    <location>
        <begin position="496"/>
        <end position="577"/>
    </location>
</feature>
<dbReference type="Pfam" id="PF00006">
    <property type="entry name" value="ATP-synt_ab"/>
    <property type="match status" value="1"/>
</dbReference>
<dbReference type="InterPro" id="IPR022878">
    <property type="entry name" value="V-ATPase_asu"/>
</dbReference>
<comment type="similarity">
    <text evidence="1">Belongs to the ATPase alpha/beta chains family.</text>
</comment>
<dbReference type="Proteomes" id="UP000011083">
    <property type="component" value="Unassembled WGS sequence"/>
</dbReference>
<evidence type="ECO:0000313" key="14">
    <source>
        <dbReference type="Proteomes" id="UP000011083"/>
    </source>
</evidence>
<feature type="domain" description="ATPsynthase alpha/beta subunit barrel-sandwich" evidence="11">
    <location>
        <begin position="147"/>
        <end position="238"/>
    </location>
</feature>
<evidence type="ECO:0000259" key="11">
    <source>
        <dbReference type="Pfam" id="PF16886"/>
    </source>
</evidence>
<feature type="region of interest" description="Disordered" evidence="9">
    <location>
        <begin position="388"/>
        <end position="408"/>
    </location>
</feature>
<dbReference type="RefSeq" id="XP_004356574.1">
    <property type="nucleotide sequence ID" value="XM_004356521.1"/>
</dbReference>
<evidence type="ECO:0000313" key="13">
    <source>
        <dbReference type="EMBL" id="ELR24674.1"/>
    </source>
</evidence>
<dbReference type="SUPFAM" id="SSF47917">
    <property type="entry name" value="C-terminal domain of alpha and beta subunits of F1 ATP synthase"/>
    <property type="match status" value="1"/>
</dbReference>
<dbReference type="Gene3D" id="1.10.1140.10">
    <property type="entry name" value="Bovine Mitochondrial F1-atpase, Atp Synthase Beta Chain, Chain D, domain 3"/>
    <property type="match status" value="1"/>
</dbReference>
<dbReference type="Gene3D" id="2.40.50.100">
    <property type="match status" value="1"/>
</dbReference>
<evidence type="ECO:0000256" key="4">
    <source>
        <dbReference type="ARBA" id="ARBA00022741"/>
    </source>
</evidence>
<protein>
    <recommendedName>
        <fullName evidence="2">H(+)-transporting two-sector ATPase</fullName>
        <ecNumber evidence="2">7.1.2.2</ecNumber>
    </recommendedName>
</protein>
<evidence type="ECO:0000256" key="6">
    <source>
        <dbReference type="ARBA" id="ARBA00022967"/>
    </source>
</evidence>